<feature type="binding site" evidence="3">
    <location>
        <position position="91"/>
    </location>
    <ligand>
        <name>substrate</name>
    </ligand>
</feature>
<dbReference type="GO" id="GO:0004106">
    <property type="term" value="F:chorismate mutase activity"/>
    <property type="evidence" value="ECO:0007669"/>
    <property type="project" value="UniProtKB-EC"/>
</dbReference>
<feature type="binding site" evidence="3">
    <location>
        <position position="31"/>
    </location>
    <ligand>
        <name>substrate</name>
    </ligand>
</feature>
<dbReference type="PIRSF" id="PIRSF029775">
    <property type="entry name" value="Isochor_pyr_lyas"/>
    <property type="match status" value="1"/>
</dbReference>
<dbReference type="InterPro" id="IPR008241">
    <property type="entry name" value="Isochorismate_pyruvate-lyase"/>
</dbReference>
<evidence type="ECO:0000256" key="1">
    <source>
        <dbReference type="ARBA" id="ARBA00012404"/>
    </source>
</evidence>
<sequence length="100" mass="11607">MREPKDCENMEQLRAEIDTLDAELIKTLRIRARYIDRAAEIKKRDGLAANIPVRVEEVVGNVRRLAEGEGLSPDLAENLWRELIRWSIAREEVHLNTTKE</sequence>
<dbReference type="AlphaFoldDB" id="A0AAE3LUQ5"/>
<feature type="binding site" evidence="3">
    <location>
        <position position="14"/>
    </location>
    <ligand>
        <name>substrate</name>
    </ligand>
</feature>
<dbReference type="InterPro" id="IPR051331">
    <property type="entry name" value="Chorismate_mutase-related"/>
</dbReference>
<dbReference type="SUPFAM" id="SSF48600">
    <property type="entry name" value="Chorismate mutase II"/>
    <property type="match status" value="1"/>
</dbReference>
<name>A0AAE3LUQ5_9RHOB</name>
<feature type="domain" description="Chorismate mutase" evidence="4">
    <location>
        <begin position="4"/>
        <end position="95"/>
    </location>
</feature>
<evidence type="ECO:0000259" key="4">
    <source>
        <dbReference type="PROSITE" id="PS51168"/>
    </source>
</evidence>
<dbReference type="GO" id="GO:0016835">
    <property type="term" value="F:carbon-oxygen lyase activity"/>
    <property type="evidence" value="ECO:0007669"/>
    <property type="project" value="InterPro"/>
</dbReference>
<evidence type="ECO:0000256" key="2">
    <source>
        <dbReference type="ARBA" id="ARBA00023235"/>
    </source>
</evidence>
<feature type="binding site" evidence="3">
    <location>
        <position position="42"/>
    </location>
    <ligand>
        <name>substrate</name>
    </ligand>
</feature>
<gene>
    <name evidence="5" type="ORF">OH136_12040</name>
</gene>
<dbReference type="EMBL" id="JAOYFC010000002">
    <property type="protein sequence ID" value="MCV6825285.1"/>
    <property type="molecule type" value="Genomic_DNA"/>
</dbReference>
<dbReference type="Pfam" id="PF01817">
    <property type="entry name" value="CM_2"/>
    <property type="match status" value="1"/>
</dbReference>
<dbReference type="PANTHER" id="PTHR38041:SF1">
    <property type="entry name" value="CHORISMATE MUTASE"/>
    <property type="match status" value="1"/>
</dbReference>
<dbReference type="GO" id="GO:0009697">
    <property type="term" value="P:salicylic acid biosynthetic process"/>
    <property type="evidence" value="ECO:0007669"/>
    <property type="project" value="InterPro"/>
</dbReference>
<dbReference type="PROSITE" id="PS51168">
    <property type="entry name" value="CHORISMATE_MUT_2"/>
    <property type="match status" value="1"/>
</dbReference>
<accession>A0AAE3LUQ5</accession>
<keyword evidence="2" id="KW-0413">Isomerase</keyword>
<dbReference type="InterPro" id="IPR036263">
    <property type="entry name" value="Chorismate_II_sf"/>
</dbReference>
<dbReference type="SMART" id="SM00830">
    <property type="entry name" value="CM_2"/>
    <property type="match status" value="1"/>
</dbReference>
<reference evidence="5" key="1">
    <citation type="submission" date="2022-10" db="EMBL/GenBank/DDBJ databases">
        <authorList>
            <person name="Yue Y."/>
        </authorList>
    </citation>
    <scope>NUCLEOTIDE SEQUENCE</scope>
    <source>
        <strain evidence="5">Z654</strain>
    </source>
</reference>
<evidence type="ECO:0000256" key="3">
    <source>
        <dbReference type="PIRSR" id="PIRSR029775-1"/>
    </source>
</evidence>
<dbReference type="InterPro" id="IPR036979">
    <property type="entry name" value="CM_dom_sf"/>
</dbReference>
<dbReference type="PANTHER" id="PTHR38041">
    <property type="entry name" value="CHORISMATE MUTASE"/>
    <property type="match status" value="1"/>
</dbReference>
<dbReference type="InterPro" id="IPR002701">
    <property type="entry name" value="CM_II_prokaryot"/>
</dbReference>
<dbReference type="Proteomes" id="UP001208041">
    <property type="component" value="Unassembled WGS sequence"/>
</dbReference>
<dbReference type="Gene3D" id="1.20.59.10">
    <property type="entry name" value="Chorismate mutase"/>
    <property type="match status" value="1"/>
</dbReference>
<dbReference type="EC" id="5.4.99.5" evidence="1"/>
<evidence type="ECO:0000313" key="6">
    <source>
        <dbReference type="Proteomes" id="UP001208041"/>
    </source>
</evidence>
<organism evidence="5 6">
    <name type="scientific">Halocynthiibacter halioticoli</name>
    <dbReference type="NCBI Taxonomy" id="2986804"/>
    <lineage>
        <taxon>Bacteria</taxon>
        <taxon>Pseudomonadati</taxon>
        <taxon>Pseudomonadota</taxon>
        <taxon>Alphaproteobacteria</taxon>
        <taxon>Rhodobacterales</taxon>
        <taxon>Paracoccaceae</taxon>
        <taxon>Halocynthiibacter</taxon>
    </lineage>
</organism>
<dbReference type="GO" id="GO:0046417">
    <property type="term" value="P:chorismate metabolic process"/>
    <property type="evidence" value="ECO:0007669"/>
    <property type="project" value="InterPro"/>
</dbReference>
<proteinExistence type="predicted"/>
<comment type="caution">
    <text evidence="5">The sequence shown here is derived from an EMBL/GenBank/DDBJ whole genome shotgun (WGS) entry which is preliminary data.</text>
</comment>
<dbReference type="RefSeq" id="WP_263954137.1">
    <property type="nucleotide sequence ID" value="NZ_JAOYFC010000002.1"/>
</dbReference>
<evidence type="ECO:0000313" key="5">
    <source>
        <dbReference type="EMBL" id="MCV6825285.1"/>
    </source>
</evidence>
<protein>
    <recommendedName>
        <fullName evidence="1">chorismate mutase</fullName>
        <ecNumber evidence="1">5.4.99.5</ecNumber>
    </recommendedName>
</protein>
<keyword evidence="6" id="KW-1185">Reference proteome</keyword>